<dbReference type="Gene3D" id="3.40.50.720">
    <property type="entry name" value="NAD(P)-binding Rossmann-like Domain"/>
    <property type="match status" value="1"/>
</dbReference>
<dbReference type="EMBL" id="BX548174">
    <property type="protein sequence ID" value="CAE19660.1"/>
    <property type="molecule type" value="Genomic_DNA"/>
</dbReference>
<dbReference type="AlphaFoldDB" id="Q7V0Q5"/>
<dbReference type="STRING" id="59919.PMM1201"/>
<dbReference type="RefSeq" id="WP_011132835.1">
    <property type="nucleotide sequence ID" value="NC_005072.1"/>
</dbReference>
<dbReference type="Proteomes" id="UP000001026">
    <property type="component" value="Chromosome"/>
</dbReference>
<reference evidence="2 3" key="1">
    <citation type="journal article" date="2003" name="Nature">
        <title>Genome divergence in two Prochlorococcus ecotypes reflects oceanic niche differentiation.</title>
        <authorList>
            <person name="Rocap G."/>
            <person name="Larimer F.W."/>
            <person name="Lamerdin J.E."/>
            <person name="Malfatti S."/>
            <person name="Chain P."/>
            <person name="Ahlgren N.A."/>
            <person name="Arellano A."/>
            <person name="Coleman M."/>
            <person name="Hauser L."/>
            <person name="Hess W.R."/>
            <person name="Johnson Z.I."/>
            <person name="Land M.L."/>
            <person name="Lindell D."/>
            <person name="Post A.F."/>
            <person name="Regala W."/>
            <person name="Shah M."/>
            <person name="Shaw S.L."/>
            <person name="Steglich C."/>
            <person name="Sullivan M.B."/>
            <person name="Ting C.S."/>
            <person name="Tolonen A."/>
            <person name="Webb E.A."/>
            <person name="Zinser E.R."/>
            <person name="Chisholm S.W."/>
        </authorList>
    </citation>
    <scope>NUCLEOTIDE SEQUENCE [LARGE SCALE GENOMIC DNA]</scope>
    <source>
        <strain evidence="3">CCMP1986 / NIES-2087 / MED4</strain>
    </source>
</reference>
<evidence type="ECO:0000313" key="2">
    <source>
        <dbReference type="EMBL" id="CAE19660.1"/>
    </source>
</evidence>
<dbReference type="PANTHER" id="PTHR43000">
    <property type="entry name" value="DTDP-D-GLUCOSE 4,6-DEHYDRATASE-RELATED"/>
    <property type="match status" value="1"/>
</dbReference>
<name>Q7V0Q5_PROMP</name>
<gene>
    <name evidence="2" type="ordered locus">PMM1201</name>
</gene>
<dbReference type="SUPFAM" id="SSF51735">
    <property type="entry name" value="NAD(P)-binding Rossmann-fold domains"/>
    <property type="match status" value="1"/>
</dbReference>
<dbReference type="InterPro" id="IPR016040">
    <property type="entry name" value="NAD(P)-bd_dom"/>
</dbReference>
<dbReference type="HOGENOM" id="CLU_007383_1_7_3"/>
<accession>Q7V0Q5</accession>
<organism evidence="2 3">
    <name type="scientific">Prochlorococcus marinus subsp. pastoris (strain CCMP1986 / NIES-2087 / MED4)</name>
    <dbReference type="NCBI Taxonomy" id="59919"/>
    <lineage>
        <taxon>Bacteria</taxon>
        <taxon>Bacillati</taxon>
        <taxon>Cyanobacteriota</taxon>
        <taxon>Cyanophyceae</taxon>
        <taxon>Synechococcales</taxon>
        <taxon>Prochlorococcaceae</taxon>
        <taxon>Prochlorococcus</taxon>
    </lineage>
</organism>
<dbReference type="eggNOG" id="COG0451">
    <property type="taxonomic scope" value="Bacteria"/>
</dbReference>
<dbReference type="KEGG" id="pmm:PMM1201"/>
<keyword evidence="2" id="KW-0413">Isomerase</keyword>
<dbReference type="EC" id="5.1.3.-" evidence="2"/>
<dbReference type="InterPro" id="IPR036291">
    <property type="entry name" value="NAD(P)-bd_dom_sf"/>
</dbReference>
<evidence type="ECO:0000313" key="3">
    <source>
        <dbReference type="Proteomes" id="UP000001026"/>
    </source>
</evidence>
<proteinExistence type="predicted"/>
<dbReference type="CDD" id="cd05258">
    <property type="entry name" value="CDP_TE_SDR_e"/>
    <property type="match status" value="1"/>
</dbReference>
<evidence type="ECO:0000259" key="1">
    <source>
        <dbReference type="Pfam" id="PF16363"/>
    </source>
</evidence>
<dbReference type="Pfam" id="PF16363">
    <property type="entry name" value="GDP_Man_Dehyd"/>
    <property type="match status" value="1"/>
</dbReference>
<protein>
    <submittedName>
        <fullName evidence="2">Putative CDP-tyvelose-2-epimerase (RfbE)</fullName>
        <ecNumber evidence="2">5.1.3.-</ecNumber>
    </submittedName>
</protein>
<feature type="domain" description="NAD(P)-binding" evidence="1">
    <location>
        <begin position="4"/>
        <end position="341"/>
    </location>
</feature>
<dbReference type="OrthoDB" id="9811743at2"/>
<sequence length="349" mass="39868">MKILITGGCGFLGSNLSNFFLKKNYEVFIIDSLVRRGSDINLSWLKNSTNHKNLKNFQIDIKNKNKLENIFEVNGPFDYICHVAGQVAMTTSLKDPRTDLETNLIGTFNVLEAMRKYSPHSLLAYSSTNKVYGDLGWLNYKEMSTRFSVSEYPEGFNENLPLDFSTPYGCSKGSADQYVRDWARIYGLKTVVFRHSSIYGGRQYASKDQGWIGWFCKKAIEQKKQQKSNQKLLPFTISGSGKQVRDVLHADDLVNLYEKAFFAKEKLNGEIFNIGGGLENSLSLLELFNLLSELLDIEQLSYNKLPRRQSDQDFFVASIKKAKIKLGWEPKINYKKGIKDMISWTSTLI</sequence>
<dbReference type="GO" id="GO:0016853">
    <property type="term" value="F:isomerase activity"/>
    <property type="evidence" value="ECO:0007669"/>
    <property type="project" value="UniProtKB-KW"/>
</dbReference>